<evidence type="ECO:0000259" key="8">
    <source>
        <dbReference type="PROSITE" id="PS50893"/>
    </source>
</evidence>
<feature type="transmembrane region" description="Helical" evidence="7">
    <location>
        <begin position="56"/>
        <end position="73"/>
    </location>
</feature>
<sequence length="619" mass="66701">MFRLARYSFRLAPVGTVLSLLSAVVTAALTVAIPLLLGQAIGGLPRAVADGPGTRFVGVVVALLVAMLLSNALSQVGQAIWEAVGSTMEKDAAVRIGAALSTDPDLQTIDDPDVAARVEKLRTRSWEIQMGSRMMVSFAPQSILSLLGSVVALAINFHWWVALLMLATAIGSAERIRRTIVAQFDVWVGGTEPQKHADYAFKQAMGASAKEVRIFGLSRFLRQRYWDRTTEAFAPYWKVRSRQSVTNLGVFGGRVAVTAAAAGYAGWEASQGRLGLTALATALPLILTVGDTDVWSIAQMQRGHLALTWLEELSPPDRARLVVREPEPSPAAVVAGTERRRPPTIVFDDVGFRYPHADREILSGLDLELGAGTATALVGVNGAGKSTLVKLLAAGYLPTRGRITVDGVDLATLDRDERIAWQRRMAPVTQDFIRLPLPAGDNVELGTGLPWAGGIDLDPWPDTTDLDRLAARAGISDLVGRLSAGWATPLDKTLPGGTDLSGGEWQRIGLARALRAVDQGADLLVLDEPAAALDVESESRLVDGYLELARHVTSLVISHRFSVVRPVPRICVLEHGRIVEQGSHEELMQSDGPGRYRTMFTLQASRYVEAAQDVAEVSR</sequence>
<dbReference type="InterPro" id="IPR003593">
    <property type="entry name" value="AAA+_ATPase"/>
</dbReference>
<dbReference type="GO" id="GO:0005886">
    <property type="term" value="C:plasma membrane"/>
    <property type="evidence" value="ECO:0007669"/>
    <property type="project" value="UniProtKB-SubCell"/>
</dbReference>
<keyword evidence="5 7" id="KW-1133">Transmembrane helix</keyword>
<dbReference type="InterPro" id="IPR011527">
    <property type="entry name" value="ABC1_TM_dom"/>
</dbReference>
<dbReference type="Proteomes" id="UP000523079">
    <property type="component" value="Unassembled WGS sequence"/>
</dbReference>
<evidence type="ECO:0000313" key="10">
    <source>
        <dbReference type="EMBL" id="MBA8795911.1"/>
    </source>
</evidence>
<dbReference type="InterPro" id="IPR027417">
    <property type="entry name" value="P-loop_NTPase"/>
</dbReference>
<dbReference type="PROSITE" id="PS50929">
    <property type="entry name" value="ABC_TM1F"/>
    <property type="match status" value="1"/>
</dbReference>
<evidence type="ECO:0000256" key="4">
    <source>
        <dbReference type="ARBA" id="ARBA00022840"/>
    </source>
</evidence>
<evidence type="ECO:0000256" key="7">
    <source>
        <dbReference type="SAM" id="Phobius"/>
    </source>
</evidence>
<dbReference type="Gene3D" id="3.40.50.300">
    <property type="entry name" value="P-loop containing nucleotide triphosphate hydrolases"/>
    <property type="match status" value="1"/>
</dbReference>
<dbReference type="PANTHER" id="PTHR24221:SF646">
    <property type="entry name" value="HAEMOLYSIN SECRETION ATP-BINDING PROTEIN"/>
    <property type="match status" value="1"/>
</dbReference>
<evidence type="ECO:0000256" key="5">
    <source>
        <dbReference type="ARBA" id="ARBA00022989"/>
    </source>
</evidence>
<feature type="transmembrane region" description="Helical" evidence="7">
    <location>
        <begin position="143"/>
        <end position="170"/>
    </location>
</feature>
<dbReference type="AlphaFoldDB" id="A0A7W3IVA0"/>
<evidence type="ECO:0000259" key="9">
    <source>
        <dbReference type="PROSITE" id="PS50929"/>
    </source>
</evidence>
<keyword evidence="6 7" id="KW-0472">Membrane</keyword>
<evidence type="ECO:0000256" key="6">
    <source>
        <dbReference type="ARBA" id="ARBA00023136"/>
    </source>
</evidence>
<comment type="caution">
    <text evidence="10">The sequence shown here is derived from an EMBL/GenBank/DDBJ whole genome shotgun (WGS) entry which is preliminary data.</text>
</comment>
<dbReference type="InterPro" id="IPR036640">
    <property type="entry name" value="ABC1_TM_sf"/>
</dbReference>
<dbReference type="EMBL" id="JACGWT010000006">
    <property type="protein sequence ID" value="MBA8795911.1"/>
    <property type="molecule type" value="Genomic_DNA"/>
</dbReference>
<keyword evidence="11" id="KW-1185">Reference proteome</keyword>
<dbReference type="Pfam" id="PF00005">
    <property type="entry name" value="ABC_tran"/>
    <property type="match status" value="1"/>
</dbReference>
<keyword evidence="3" id="KW-0547">Nucleotide-binding</keyword>
<evidence type="ECO:0000313" key="11">
    <source>
        <dbReference type="Proteomes" id="UP000523079"/>
    </source>
</evidence>
<dbReference type="PROSITE" id="PS50893">
    <property type="entry name" value="ABC_TRANSPORTER_2"/>
    <property type="match status" value="1"/>
</dbReference>
<dbReference type="PANTHER" id="PTHR24221">
    <property type="entry name" value="ATP-BINDING CASSETTE SUB-FAMILY B"/>
    <property type="match status" value="1"/>
</dbReference>
<dbReference type="SUPFAM" id="SSF52540">
    <property type="entry name" value="P-loop containing nucleoside triphosphate hydrolases"/>
    <property type="match status" value="1"/>
</dbReference>
<proteinExistence type="predicted"/>
<feature type="domain" description="ABC transporter" evidence="8">
    <location>
        <begin position="345"/>
        <end position="600"/>
    </location>
</feature>
<accession>A0A7W3IVA0</accession>
<evidence type="ECO:0000256" key="2">
    <source>
        <dbReference type="ARBA" id="ARBA00022692"/>
    </source>
</evidence>
<dbReference type="InterPro" id="IPR017871">
    <property type="entry name" value="ABC_transporter-like_CS"/>
</dbReference>
<dbReference type="GO" id="GO:0140359">
    <property type="term" value="F:ABC-type transporter activity"/>
    <property type="evidence" value="ECO:0007669"/>
    <property type="project" value="InterPro"/>
</dbReference>
<dbReference type="RefSeq" id="WP_182561513.1">
    <property type="nucleotide sequence ID" value="NZ_JACGWT010000006.1"/>
</dbReference>
<organism evidence="10 11">
    <name type="scientific">Microlunatus kandeliicorticis</name>
    <dbReference type="NCBI Taxonomy" id="1759536"/>
    <lineage>
        <taxon>Bacteria</taxon>
        <taxon>Bacillati</taxon>
        <taxon>Actinomycetota</taxon>
        <taxon>Actinomycetes</taxon>
        <taxon>Propionibacteriales</taxon>
        <taxon>Propionibacteriaceae</taxon>
        <taxon>Microlunatus</taxon>
    </lineage>
</organism>
<keyword evidence="2 7" id="KW-0812">Transmembrane</keyword>
<comment type="subcellular location">
    <subcellularLocation>
        <location evidence="1">Cell membrane</location>
        <topology evidence="1">Multi-pass membrane protein</topology>
    </subcellularLocation>
</comment>
<gene>
    <name evidence="10" type="ORF">FHX74_003552</name>
</gene>
<dbReference type="SMART" id="SM00382">
    <property type="entry name" value="AAA"/>
    <property type="match status" value="1"/>
</dbReference>
<dbReference type="GO" id="GO:0034040">
    <property type="term" value="F:ATPase-coupled lipid transmembrane transporter activity"/>
    <property type="evidence" value="ECO:0007669"/>
    <property type="project" value="TreeGrafter"/>
</dbReference>
<evidence type="ECO:0000256" key="1">
    <source>
        <dbReference type="ARBA" id="ARBA00004651"/>
    </source>
</evidence>
<dbReference type="Gene3D" id="1.20.1560.10">
    <property type="entry name" value="ABC transporter type 1, transmembrane domain"/>
    <property type="match status" value="1"/>
</dbReference>
<dbReference type="PROSITE" id="PS00211">
    <property type="entry name" value="ABC_TRANSPORTER_1"/>
    <property type="match status" value="1"/>
</dbReference>
<feature type="domain" description="ABC transmembrane type-1" evidence="9">
    <location>
        <begin position="17"/>
        <end position="291"/>
    </location>
</feature>
<feature type="transmembrane region" description="Helical" evidence="7">
    <location>
        <begin position="12"/>
        <end position="36"/>
    </location>
</feature>
<dbReference type="InterPro" id="IPR039421">
    <property type="entry name" value="Type_1_exporter"/>
</dbReference>
<dbReference type="SUPFAM" id="SSF90123">
    <property type="entry name" value="ABC transporter transmembrane region"/>
    <property type="match status" value="1"/>
</dbReference>
<dbReference type="InterPro" id="IPR003439">
    <property type="entry name" value="ABC_transporter-like_ATP-bd"/>
</dbReference>
<keyword evidence="4 10" id="KW-0067">ATP-binding</keyword>
<dbReference type="GO" id="GO:0005524">
    <property type="term" value="F:ATP binding"/>
    <property type="evidence" value="ECO:0007669"/>
    <property type="project" value="UniProtKB-KW"/>
</dbReference>
<evidence type="ECO:0000256" key="3">
    <source>
        <dbReference type="ARBA" id="ARBA00022741"/>
    </source>
</evidence>
<name>A0A7W3IVA0_9ACTN</name>
<protein>
    <submittedName>
        <fullName evidence="10">ATP-binding cassette subfamily B protein</fullName>
    </submittedName>
</protein>
<dbReference type="GO" id="GO:0016887">
    <property type="term" value="F:ATP hydrolysis activity"/>
    <property type="evidence" value="ECO:0007669"/>
    <property type="project" value="InterPro"/>
</dbReference>
<reference evidence="10 11" key="1">
    <citation type="submission" date="2020-07" db="EMBL/GenBank/DDBJ databases">
        <title>Sequencing the genomes of 1000 actinobacteria strains.</title>
        <authorList>
            <person name="Klenk H.-P."/>
        </authorList>
    </citation>
    <scope>NUCLEOTIDE SEQUENCE [LARGE SCALE GENOMIC DNA]</scope>
    <source>
        <strain evidence="10 11">DSM 100723</strain>
    </source>
</reference>